<keyword evidence="10" id="KW-1185">Reference proteome</keyword>
<dbReference type="SUPFAM" id="SSF50978">
    <property type="entry name" value="WD40 repeat-like"/>
    <property type="match status" value="1"/>
</dbReference>
<dbReference type="GO" id="GO:0051301">
    <property type="term" value="P:cell division"/>
    <property type="evidence" value="ECO:0007669"/>
    <property type="project" value="UniProtKB-KW"/>
</dbReference>
<dbReference type="EMBL" id="PYFQ01000001">
    <property type="protein sequence ID" value="PSK41502.1"/>
    <property type="molecule type" value="Genomic_DNA"/>
</dbReference>
<evidence type="ECO:0000256" key="3">
    <source>
        <dbReference type="ARBA" id="ARBA00022776"/>
    </source>
</evidence>
<dbReference type="GO" id="GO:0070979">
    <property type="term" value="P:protein K11-linked ubiquitination"/>
    <property type="evidence" value="ECO:0007669"/>
    <property type="project" value="TreeGrafter"/>
</dbReference>
<dbReference type="GO" id="GO:0031145">
    <property type="term" value="P:anaphase-promoting complex-dependent catabolic process"/>
    <property type="evidence" value="ECO:0007669"/>
    <property type="project" value="InterPro"/>
</dbReference>
<keyword evidence="6" id="KW-0853">WD repeat</keyword>
<feature type="domain" description="Anaphase-promoting complex subunit 4 long" evidence="8">
    <location>
        <begin position="251"/>
        <end position="451"/>
    </location>
</feature>
<evidence type="ECO:0000259" key="8">
    <source>
        <dbReference type="Pfam" id="PF12896"/>
    </source>
</evidence>
<evidence type="ECO:0000256" key="4">
    <source>
        <dbReference type="ARBA" id="ARBA00022786"/>
    </source>
</evidence>
<keyword evidence="3" id="KW-0498">Mitosis</keyword>
<dbReference type="InterPro" id="IPR001680">
    <property type="entry name" value="WD40_rpt"/>
</dbReference>
<dbReference type="InterPro" id="IPR015943">
    <property type="entry name" value="WD40/YVTN_repeat-like_dom_sf"/>
</dbReference>
<dbReference type="PROSITE" id="PS50082">
    <property type="entry name" value="WD_REPEATS_2"/>
    <property type="match status" value="1"/>
</dbReference>
<organism evidence="9 10">
    <name type="scientific">Candidozyma pseudohaemuli</name>
    <dbReference type="NCBI Taxonomy" id="418784"/>
    <lineage>
        <taxon>Eukaryota</taxon>
        <taxon>Fungi</taxon>
        <taxon>Dikarya</taxon>
        <taxon>Ascomycota</taxon>
        <taxon>Saccharomycotina</taxon>
        <taxon>Pichiomycetes</taxon>
        <taxon>Metschnikowiaceae</taxon>
        <taxon>Candidozyma</taxon>
    </lineage>
</organism>
<evidence type="ECO:0000259" key="7">
    <source>
        <dbReference type="Pfam" id="PF12894"/>
    </source>
</evidence>
<dbReference type="RefSeq" id="XP_024716201.1">
    <property type="nucleotide sequence ID" value="XM_024856602.1"/>
</dbReference>
<sequence length="684" mass="77679">MSHINVLQNGRLLGLPDGIVLSCCPKMNLLAISMNKTSIWMFRFNGERVYSVNNKAQILSLQWNLSGRFFAVSGTDNFVNIYDTNTGELVNKFATHTSLPITLISWASVKLEINAASEKALPYIKLFQQDILKDLPKLSHEVNFYDTERAGGVISLQNASAKSQSMSISATNTNEDDSLLDYLLVVNANAMFTATFNNLFTVPDIELPEDCKFLRHEVKDDFFNQAFLAETSSGELVLYRMEFSLSEPRQLSYVLEILKYASLLISMLNHITDQVNEMQKEATAFITLFDRYLSNLKDAIKEGKSTEEDTPDVSEDELVEILMEIVLTGYVPDYLNDYWMNQFGERGLNRLSKMGNDLYEATRKTAYAQVILAIEKILIILSDVRGICLACSNLYGDSLGMNVETLENSIELGKSMLVSFYKFILEFNEEQEQFNVFCNYVKVEIIERLSKQESDMELFLKVHPEIEVSSTVTMHYIDNYLTRPKIAAYLNVLTLTNDVIFQSTLEEGSLIEKLNDFKIEINQKLLPGIQEYIAEKSVFKLIGTIKALKAHVDCHMVFSNDKILIARKSESQLDIFTFDKVGNKKSHEIEFPGAILSYELMSDSRIVLLLERSNELRELILFELPKGGSNIAFNDLVLKQVLPFDTQSAFIPTCMTLTKDPSSSSLTGCVFDKTRRNYVIFKID</sequence>
<feature type="domain" description="Anaphase-promoting complex subunit 4-like WD40" evidence="7">
    <location>
        <begin position="22"/>
        <end position="108"/>
    </location>
</feature>
<proteinExistence type="predicted"/>
<dbReference type="InterPro" id="IPR024790">
    <property type="entry name" value="APC4_long_dom"/>
</dbReference>
<dbReference type="STRING" id="418784.A0A2P7YZW3"/>
<evidence type="ECO:0000256" key="2">
    <source>
        <dbReference type="ARBA" id="ARBA00022618"/>
    </source>
</evidence>
<dbReference type="Pfam" id="PF12894">
    <property type="entry name" value="ANAPC4_WD40"/>
    <property type="match status" value="1"/>
</dbReference>
<dbReference type="VEuPathDB" id="FungiDB:C7M61_001185"/>
<dbReference type="GeneID" id="36564576"/>
<dbReference type="GO" id="GO:0005680">
    <property type="term" value="C:anaphase-promoting complex"/>
    <property type="evidence" value="ECO:0007669"/>
    <property type="project" value="InterPro"/>
</dbReference>
<evidence type="ECO:0000256" key="5">
    <source>
        <dbReference type="ARBA" id="ARBA00023306"/>
    </source>
</evidence>
<evidence type="ECO:0000313" key="10">
    <source>
        <dbReference type="Proteomes" id="UP000241107"/>
    </source>
</evidence>
<keyword evidence="2" id="KW-0132">Cell division</keyword>
<dbReference type="PANTHER" id="PTHR13260:SF0">
    <property type="entry name" value="ANAPHASE-PROMOTING COMPLEX SUBUNIT 4"/>
    <property type="match status" value="1"/>
</dbReference>
<dbReference type="InterPro" id="IPR024789">
    <property type="entry name" value="APC4"/>
</dbReference>
<comment type="caution">
    <text evidence="9">The sequence shown here is derived from an EMBL/GenBank/DDBJ whole genome shotgun (WGS) entry which is preliminary data.</text>
</comment>
<name>A0A2P7YZW3_9ASCO</name>
<dbReference type="GO" id="GO:0034399">
    <property type="term" value="C:nuclear periphery"/>
    <property type="evidence" value="ECO:0007669"/>
    <property type="project" value="TreeGrafter"/>
</dbReference>
<keyword evidence="4" id="KW-0833">Ubl conjugation pathway</keyword>
<evidence type="ECO:0000256" key="1">
    <source>
        <dbReference type="ARBA" id="ARBA00016067"/>
    </source>
</evidence>
<keyword evidence="5" id="KW-0131">Cell cycle</keyword>
<dbReference type="InterPro" id="IPR024977">
    <property type="entry name" value="Apc4-like_WD40_dom"/>
</dbReference>
<gene>
    <name evidence="9" type="ORF">C7M61_001185</name>
</gene>
<accession>A0A2P7YZW3</accession>
<dbReference type="OrthoDB" id="2110451at2759"/>
<protein>
    <recommendedName>
        <fullName evidence="1">Anaphase-promoting complex subunit 4</fullName>
    </recommendedName>
</protein>
<dbReference type="PANTHER" id="PTHR13260">
    <property type="entry name" value="ANAPHASE PROMOTING COMPLEX SUBUNIT 4 APC4"/>
    <property type="match status" value="1"/>
</dbReference>
<dbReference type="Proteomes" id="UP000241107">
    <property type="component" value="Unassembled WGS sequence"/>
</dbReference>
<dbReference type="Gene3D" id="2.130.10.10">
    <property type="entry name" value="YVTN repeat-like/Quinoprotein amine dehydrogenase"/>
    <property type="match status" value="1"/>
</dbReference>
<evidence type="ECO:0000256" key="6">
    <source>
        <dbReference type="PROSITE-ProRule" id="PRU00221"/>
    </source>
</evidence>
<evidence type="ECO:0000313" key="9">
    <source>
        <dbReference type="EMBL" id="PSK41502.1"/>
    </source>
</evidence>
<dbReference type="InterPro" id="IPR036322">
    <property type="entry name" value="WD40_repeat_dom_sf"/>
</dbReference>
<dbReference type="AlphaFoldDB" id="A0A2P7YZW3"/>
<reference evidence="9 10" key="1">
    <citation type="submission" date="2018-03" db="EMBL/GenBank/DDBJ databases">
        <title>Candida pseudohaemulonii genome assembly and annotation.</title>
        <authorList>
            <person name="Munoz J.F."/>
            <person name="Gade L.G."/>
            <person name="Chow N.A."/>
            <person name="Litvintseva A.P."/>
            <person name="Loparev V.N."/>
            <person name="Cuomo C.A."/>
        </authorList>
    </citation>
    <scope>NUCLEOTIDE SEQUENCE [LARGE SCALE GENOMIC DNA]</scope>
    <source>
        <strain evidence="9 10">B12108</strain>
    </source>
</reference>
<dbReference type="Pfam" id="PF12896">
    <property type="entry name" value="ANAPC4"/>
    <property type="match status" value="1"/>
</dbReference>
<feature type="repeat" description="WD" evidence="6">
    <location>
        <begin position="51"/>
        <end position="92"/>
    </location>
</feature>